<feature type="non-terminal residue" evidence="13">
    <location>
        <position position="1636"/>
    </location>
</feature>
<feature type="transmembrane region" description="Helical" evidence="11">
    <location>
        <begin position="1019"/>
        <end position="1044"/>
    </location>
</feature>
<name>A0A8J5ZPZ7_GALPY</name>
<dbReference type="Pfam" id="PF23321">
    <property type="entry name" value="R1_ABCA1"/>
    <property type="match status" value="1"/>
</dbReference>
<feature type="transmembrane region" description="Helical" evidence="11">
    <location>
        <begin position="1080"/>
        <end position="1100"/>
    </location>
</feature>
<organism evidence="13 14">
    <name type="scientific">Galemys pyrenaicus</name>
    <name type="common">Iberian desman</name>
    <name type="synonym">Pyrenean desman</name>
    <dbReference type="NCBI Taxonomy" id="202257"/>
    <lineage>
        <taxon>Eukaryota</taxon>
        <taxon>Metazoa</taxon>
        <taxon>Chordata</taxon>
        <taxon>Craniata</taxon>
        <taxon>Vertebrata</taxon>
        <taxon>Euteleostomi</taxon>
        <taxon>Mammalia</taxon>
        <taxon>Eutheria</taxon>
        <taxon>Laurasiatheria</taxon>
        <taxon>Eulipotyphla</taxon>
        <taxon>Talpidae</taxon>
        <taxon>Galemys</taxon>
    </lineage>
</organism>
<feature type="transmembrane region" description="Helical" evidence="11">
    <location>
        <begin position="1140"/>
        <end position="1158"/>
    </location>
</feature>
<evidence type="ECO:0000256" key="4">
    <source>
        <dbReference type="ARBA" id="ARBA00022692"/>
    </source>
</evidence>
<proteinExistence type="inferred from homology"/>
<evidence type="ECO:0000313" key="13">
    <source>
        <dbReference type="EMBL" id="KAG8505142.1"/>
    </source>
</evidence>
<dbReference type="GO" id="GO:0005319">
    <property type="term" value="F:lipid transporter activity"/>
    <property type="evidence" value="ECO:0007669"/>
    <property type="project" value="TreeGrafter"/>
</dbReference>
<dbReference type="SUPFAM" id="SSF52540">
    <property type="entry name" value="P-loop containing nucleoside triphosphate hydrolases"/>
    <property type="match status" value="2"/>
</dbReference>
<dbReference type="GO" id="GO:0140359">
    <property type="term" value="F:ABC-type transporter activity"/>
    <property type="evidence" value="ECO:0007669"/>
    <property type="project" value="InterPro"/>
</dbReference>
<dbReference type="InterPro" id="IPR027417">
    <property type="entry name" value="P-loop_NTPase"/>
</dbReference>
<dbReference type="Gene3D" id="3.40.50.300">
    <property type="entry name" value="P-loop containing nucleotide triphosphate hydrolases"/>
    <property type="match status" value="2"/>
</dbReference>
<dbReference type="OrthoDB" id="8061355at2759"/>
<evidence type="ECO:0000256" key="1">
    <source>
        <dbReference type="ARBA" id="ARBA00004141"/>
    </source>
</evidence>
<feature type="transmembrane region" description="Helical" evidence="11">
    <location>
        <begin position="274"/>
        <end position="293"/>
    </location>
</feature>
<feature type="transmembrane region" description="Helical" evidence="11">
    <location>
        <begin position="1106"/>
        <end position="1128"/>
    </location>
</feature>
<protein>
    <submittedName>
        <fullName evidence="13">ATP-binding cassette sub-family A member 6</fullName>
    </submittedName>
</protein>
<dbReference type="Proteomes" id="UP000700334">
    <property type="component" value="Unassembled WGS sequence"/>
</dbReference>
<evidence type="ECO:0000256" key="10">
    <source>
        <dbReference type="ARBA" id="ARBA00023136"/>
    </source>
</evidence>
<feature type="transmembrane region" description="Helical" evidence="11">
    <location>
        <begin position="866"/>
        <end position="891"/>
    </location>
</feature>
<feature type="domain" description="ABC transporter" evidence="12">
    <location>
        <begin position="1296"/>
        <end position="1532"/>
    </location>
</feature>
<keyword evidence="5" id="KW-0677">Repeat</keyword>
<evidence type="ECO:0000256" key="6">
    <source>
        <dbReference type="ARBA" id="ARBA00022741"/>
    </source>
</evidence>
<dbReference type="PROSITE" id="PS50893">
    <property type="entry name" value="ABC_TRANSPORTER_2"/>
    <property type="match status" value="2"/>
</dbReference>
<feature type="transmembrane region" description="Helical" evidence="11">
    <location>
        <begin position="85"/>
        <end position="101"/>
    </location>
</feature>
<dbReference type="Pfam" id="PF00005">
    <property type="entry name" value="ABC_tran"/>
    <property type="match status" value="2"/>
</dbReference>
<dbReference type="InterPro" id="IPR026082">
    <property type="entry name" value="ABCA"/>
</dbReference>
<dbReference type="EMBL" id="JAGFMF010012271">
    <property type="protein sequence ID" value="KAG8505142.1"/>
    <property type="molecule type" value="Genomic_DNA"/>
</dbReference>
<dbReference type="InterPro" id="IPR013525">
    <property type="entry name" value="ABC2_TM"/>
</dbReference>
<dbReference type="FunFam" id="3.40.50.300:FF:000436">
    <property type="entry name" value="ATP binding cassette subfamily A member 9"/>
    <property type="match status" value="1"/>
</dbReference>
<dbReference type="GO" id="GO:0005886">
    <property type="term" value="C:plasma membrane"/>
    <property type="evidence" value="ECO:0007669"/>
    <property type="project" value="UniProtKB-ARBA"/>
</dbReference>
<keyword evidence="3" id="KW-0813">Transport</keyword>
<dbReference type="FunFam" id="3.40.50.300:FF:000335">
    <property type="entry name" value="ATP binding cassette subfamily A member 5"/>
    <property type="match status" value="1"/>
</dbReference>
<keyword evidence="4 11" id="KW-0812">Transmembrane</keyword>
<evidence type="ECO:0000256" key="9">
    <source>
        <dbReference type="ARBA" id="ARBA00022989"/>
    </source>
</evidence>
<evidence type="ECO:0000256" key="5">
    <source>
        <dbReference type="ARBA" id="ARBA00022737"/>
    </source>
</evidence>
<feature type="transmembrane region" description="Helical" evidence="11">
    <location>
        <begin position="44"/>
        <end position="65"/>
    </location>
</feature>
<dbReference type="InterPro" id="IPR056264">
    <property type="entry name" value="R2_ABCA1-4-like"/>
</dbReference>
<feature type="domain" description="ABC transporter" evidence="12">
    <location>
        <begin position="457"/>
        <end position="692"/>
    </location>
</feature>
<dbReference type="PANTHER" id="PTHR19229">
    <property type="entry name" value="ATP-BINDING CASSETTE TRANSPORTER SUBFAMILY A ABCA"/>
    <property type="match status" value="1"/>
</dbReference>
<keyword evidence="7 13" id="KW-0067">ATP-binding</keyword>
<comment type="similarity">
    <text evidence="2">Belongs to the ABC transporter superfamily. ABCA family.</text>
</comment>
<evidence type="ECO:0000259" key="12">
    <source>
        <dbReference type="PROSITE" id="PS50893"/>
    </source>
</evidence>
<evidence type="ECO:0000256" key="3">
    <source>
        <dbReference type="ARBA" id="ARBA00022448"/>
    </source>
</evidence>
<dbReference type="CDD" id="cd03263">
    <property type="entry name" value="ABC_subfamily_A"/>
    <property type="match status" value="2"/>
</dbReference>
<dbReference type="GO" id="GO:0005524">
    <property type="term" value="F:ATP binding"/>
    <property type="evidence" value="ECO:0007669"/>
    <property type="project" value="UniProtKB-KW"/>
</dbReference>
<comment type="caution">
    <text evidence="13">The sequence shown here is derived from an EMBL/GenBank/DDBJ whole genome shotgun (WGS) entry which is preliminary data.</text>
</comment>
<dbReference type="SMART" id="SM00382">
    <property type="entry name" value="AAA"/>
    <property type="match status" value="2"/>
</dbReference>
<evidence type="ECO:0000256" key="11">
    <source>
        <dbReference type="SAM" id="Phobius"/>
    </source>
</evidence>
<sequence length="1636" mass="186386">VVRLAEDLKFQKELKNPVKTLSDGIKRKVRVGGRITQIGYTDRFQTLFLSFQLGFARSILGNMLVVLLDKMSMGMDPEGIRFQEWGAPILLGLYIGLFSYYNQYTIFSEKPPQNLGRVDKFNESFVLVYTPISNITQQIMNITTFAPFLKGRKIIGMSNKKDIDKILQDNFPHVLEITFYDNFSYNLRFVVGYKIPFLREDLFTAHCWDTNKDYSCVLAQYWNDGFVPLQTAINAAITQVMTNHSVMEKLMSVIAINMKTLSFISKEFLTNERLIIYCLLYFSSFIYFALLNVTKERKKSKDVMNMMGLQDSAFWFSWGLIYSGFIFIISILALSFLMSVLLKKTVLTSLVVFFLTLFWGCMGFTAYYGQLPSSLEWILSICSPFAFTNGMTKIIHLDYKNTVNGNERRYSPLFFLKSSCFRRQRIGNKVIKEIDLEHPPNDYFEPVSPEFRGKEAIRIRNVKKEYKGRSGKIEVLKGMFFDIYEGQITAVLGHSGAGKSSLLNILNGLSVPTEGSVTIYNKSLSEMQDLDEIRKITGVCPQFNIHFDMLTVKENLRLFAKIKGIQPQEVEQEVQRILLELDIQNIQDNLANLLSEGQKRKLTFGIAILGDPQVLILDEPTAGLDPFSRHQIWSFLKERKANRVILLSTNFMDEADLLADRKVIMSSGILKCAGSSMFLKRRWGLGYHLSKVVLKGETFNKGSSLVVVMENINELSFLLNISLYRNKICDPEKVTSFLNHHIPDAKLKTENKEMLVYTLPLEKTNKFPDLFCDLDKCSVQGVMSYDVSMSTLNEVFMKLEGTSTMRQDFEQAEMIKETENLHGMQSVHSALPDMQKVVSGMCLWRMQVCAIAWLRFLKFKRGTKELLTLLLVFGISMLPFIVESILEALVIGQKSDWEFKPELYFLSPGQLPEYPRSSLLIINNTESNIEDFIQSLKHQNLLLEVDDFENRNGTDDLSYNGAIIVAGKPKDYRFSIVCNTKRLHCFPILMNIISNGLLGMFNHTQSIRTLRNSFPLGFAIIWSGLPYGSVFLFSIVGAISPYIAMSSVDDYKKRVISPLWTSGLYPSAYWCGQALVDVHLYTFILLLMYLFIYMLSIFHIHLTSQIVFILVVVVYGYTASLVFMTYVISFIFHNRRKNSGFWSFFFYFMITVTFEISQSNNYDLVVLFVGMVLVPPTTLAGFITIFEANVYTYQNEFHDLNYNLSKVDLLLCLIPYFQALLFAFVLRCMEMKCGKKVMRKDPIFRICPQKGNVRRNPEEPVDEDEDVQAERMRAATALTTSSAEETPAILASCLRKEYADQKKSCFSKRKKKIAIRNISFCVKKGEILGLLGPNGAGKSSSIRMISGVSKPTAGEVELNGCSSVWDLQGSGDVQSLALCPQENTLWPNLTTKEHLQVFAAVKGLRKGEATLAISRLADTFRLHDHLNVPVRRLTPGAARKLCFVLSILGNSPILLLDEMSAGVDPRGQQHMQTIQETIKNTEKAALLTTHYLAEAEALCDRIAIMVSGRLRCVGSIQHLKNKFGKDYILELKLKDTAQVTLVQTEILKLFPQAAQQERYSSFLAYKLPLTDVQPLSQTFCKLEAVKHNFNLEEYSLSQCTLEKVILELSKEQQLGSFDEEVDTTMRWKLLLHSDDP</sequence>
<keyword evidence="9 11" id="KW-1133">Transmembrane helix</keyword>
<feature type="transmembrane region" description="Helical" evidence="11">
    <location>
        <begin position="1164"/>
        <end position="1186"/>
    </location>
</feature>
<dbReference type="InterPro" id="IPR003439">
    <property type="entry name" value="ABC_transporter-like_ATP-bd"/>
</dbReference>
<dbReference type="GO" id="GO:0016887">
    <property type="term" value="F:ATP hydrolysis activity"/>
    <property type="evidence" value="ECO:0007669"/>
    <property type="project" value="InterPro"/>
</dbReference>
<gene>
    <name evidence="13" type="ORF">J0S82_005587</name>
</gene>
<evidence type="ECO:0000256" key="2">
    <source>
        <dbReference type="ARBA" id="ARBA00008869"/>
    </source>
</evidence>
<feature type="transmembrane region" description="Helical" evidence="11">
    <location>
        <begin position="346"/>
        <end position="368"/>
    </location>
</feature>
<reference evidence="13" key="1">
    <citation type="journal article" date="2021" name="Evol. Appl.">
        <title>The genome of the Pyrenean desman and the effects of bottlenecks and inbreeding on the genomic landscape of an endangered species.</title>
        <authorList>
            <person name="Escoda L."/>
            <person name="Castresana J."/>
        </authorList>
    </citation>
    <scope>NUCLEOTIDE SEQUENCE</scope>
    <source>
        <strain evidence="13">IBE-C5619</strain>
    </source>
</reference>
<keyword evidence="14" id="KW-1185">Reference proteome</keyword>
<keyword evidence="10 11" id="KW-0472">Membrane</keyword>
<dbReference type="InterPro" id="IPR003593">
    <property type="entry name" value="AAA+_ATPase"/>
</dbReference>
<keyword evidence="6" id="KW-0547">Nucleotide-binding</keyword>
<comment type="subcellular location">
    <subcellularLocation>
        <location evidence="1">Membrane</location>
        <topology evidence="1">Multi-pass membrane protein</topology>
    </subcellularLocation>
</comment>
<keyword evidence="8" id="KW-1278">Translocase</keyword>
<accession>A0A8J5ZPZ7</accession>
<dbReference type="Pfam" id="PF12698">
    <property type="entry name" value="ABC2_membrane_3"/>
    <property type="match status" value="1"/>
</dbReference>
<evidence type="ECO:0000256" key="7">
    <source>
        <dbReference type="ARBA" id="ARBA00022840"/>
    </source>
</evidence>
<evidence type="ECO:0000313" key="14">
    <source>
        <dbReference type="Proteomes" id="UP000700334"/>
    </source>
</evidence>
<dbReference type="PANTHER" id="PTHR19229:SF13">
    <property type="entry name" value="ATP-BINDING CASSETTE SUB-FAMILY A MEMBER 6"/>
    <property type="match status" value="1"/>
</dbReference>
<feature type="transmembrane region" description="Helical" evidence="11">
    <location>
        <begin position="1207"/>
        <end position="1226"/>
    </location>
</feature>
<evidence type="ECO:0000256" key="8">
    <source>
        <dbReference type="ARBA" id="ARBA00022967"/>
    </source>
</evidence>
<feature type="transmembrane region" description="Helical" evidence="11">
    <location>
        <begin position="313"/>
        <end position="334"/>
    </location>
</feature>